<evidence type="ECO:0000256" key="1">
    <source>
        <dbReference type="SAM" id="MobiDB-lite"/>
    </source>
</evidence>
<accession>A0AAD4T7L3</accession>
<dbReference type="Proteomes" id="UP001202328">
    <property type="component" value="Unassembled WGS sequence"/>
</dbReference>
<organism evidence="2 3">
    <name type="scientific">Papaver atlanticum</name>
    <dbReference type="NCBI Taxonomy" id="357466"/>
    <lineage>
        <taxon>Eukaryota</taxon>
        <taxon>Viridiplantae</taxon>
        <taxon>Streptophyta</taxon>
        <taxon>Embryophyta</taxon>
        <taxon>Tracheophyta</taxon>
        <taxon>Spermatophyta</taxon>
        <taxon>Magnoliopsida</taxon>
        <taxon>Ranunculales</taxon>
        <taxon>Papaveraceae</taxon>
        <taxon>Papaveroideae</taxon>
        <taxon>Papaver</taxon>
    </lineage>
</organism>
<evidence type="ECO:0000313" key="2">
    <source>
        <dbReference type="EMBL" id="KAI3941806.1"/>
    </source>
</evidence>
<feature type="region of interest" description="Disordered" evidence="1">
    <location>
        <begin position="285"/>
        <end position="323"/>
    </location>
</feature>
<gene>
    <name evidence="2" type="ORF">MKW98_030536</name>
</gene>
<evidence type="ECO:0000313" key="3">
    <source>
        <dbReference type="Proteomes" id="UP001202328"/>
    </source>
</evidence>
<proteinExistence type="predicted"/>
<protein>
    <submittedName>
        <fullName evidence="2">Uncharacterized protein</fullName>
    </submittedName>
</protein>
<dbReference type="AlphaFoldDB" id="A0AAD4T7L3"/>
<feature type="non-terminal residue" evidence="2">
    <location>
        <position position="323"/>
    </location>
</feature>
<feature type="compositionally biased region" description="Acidic residues" evidence="1">
    <location>
        <begin position="301"/>
        <end position="323"/>
    </location>
</feature>
<reference evidence="2" key="1">
    <citation type="submission" date="2022-04" db="EMBL/GenBank/DDBJ databases">
        <title>A functionally conserved STORR gene fusion in Papaver species that diverged 16.8 million years ago.</title>
        <authorList>
            <person name="Catania T."/>
        </authorList>
    </citation>
    <scope>NUCLEOTIDE SEQUENCE</scope>
    <source>
        <strain evidence="2">S-188037</strain>
    </source>
</reference>
<name>A0AAD4T7L3_9MAGN</name>
<keyword evidence="3" id="KW-1185">Reference proteome</keyword>
<dbReference type="EMBL" id="JAJJMB010004770">
    <property type="protein sequence ID" value="KAI3941806.1"/>
    <property type="molecule type" value="Genomic_DNA"/>
</dbReference>
<sequence length="323" mass="37503">MDQYPEEFCNVCDYSSLKAINTIIKEDKFIHVRHMIREKTPFGELLKMDQKNCIKKHVALNAVKTWDGEKLVIGEKGYEIDEELVKKCLSLSITGNMIIEPSTSNHVPTFIKQAIPSQMLTNRKQFNLHVVAIFRSKDDVKVIDETDEVVKLSKLYTAFLFSALLFPKYQRIPFEYFYLLNDRRFCNLKSYRFDIEVAKFLRDGIMKAKNAKTRSATVSGCLHIVECLFSQEKLSMSHIQNTRERKENEVELDDSATALDAPLLSFKRPRLYIRNCSEGYFLKKETQSENPKSDIINIQDDSSEEGVNDDDEEVTDDEMQFDE</sequence>
<comment type="caution">
    <text evidence="2">The sequence shown here is derived from an EMBL/GenBank/DDBJ whole genome shotgun (WGS) entry which is preliminary data.</text>
</comment>